<dbReference type="SUPFAM" id="SSF48225">
    <property type="entry name" value="Seven-hairpin glycosidases"/>
    <property type="match status" value="1"/>
</dbReference>
<evidence type="ECO:0000256" key="11">
    <source>
        <dbReference type="PIRSR" id="PIRSR601382-2"/>
    </source>
</evidence>
<evidence type="ECO:0000256" key="12">
    <source>
        <dbReference type="PIRSR" id="PIRSR601382-3"/>
    </source>
</evidence>
<keyword evidence="5 13" id="KW-0378">Hydrolase</keyword>
<comment type="cofactor">
    <cofactor evidence="1 11">
        <name>Ca(2+)</name>
        <dbReference type="ChEBI" id="CHEBI:29108"/>
    </cofactor>
</comment>
<keyword evidence="4 11" id="KW-0479">Metal-binding</keyword>
<accession>A0A1Y2FGY7</accession>
<evidence type="ECO:0000313" key="15">
    <source>
        <dbReference type="EMBL" id="ORY82536.1"/>
    </source>
</evidence>
<comment type="catalytic activity">
    <reaction evidence="9">
        <text>N(4)-(alpha-D-Man-(1-&gt;2)-alpha-D-Man-(1-&gt;2)-alpha-D-Man-(1-&gt;3)-[alpha-D-Man-(1-&gt;2)-alpha-D-Man-(1-&gt;3)-[alpha-D-Man-(1-&gt;2)-alpha-D-Man-(1-&gt;6)]-alpha-D-Man-(1-&gt;6)]-beta-D-Man-(1-&gt;4)-beta-D-GlcNAc-(1-&gt;4)-beta-D-GlcNAc)-L-asparaginyl-[protein] (N-glucan mannose isomer 9A1,2,3B1,2,3) + 4 H2O = N(4)-(alpha-D-Man-(1-&gt;3)-[alpha-D-Man-(1-&gt;3)-[alpha-D-Man-(1-&gt;6)]-alpha-D-Man-(1-&gt;6)]-beta-D-Man-(1-&gt;4)-beta-D-GlcNAc-(1-&gt;4)-beta-D-GlcNAc)-L-asparaginyl-[protein] (N-glucan mannose isomer 5A1,2) + 4 beta-D-mannose</text>
        <dbReference type="Rhea" id="RHEA:56008"/>
        <dbReference type="Rhea" id="RHEA-COMP:14356"/>
        <dbReference type="Rhea" id="RHEA-COMP:14367"/>
        <dbReference type="ChEBI" id="CHEBI:15377"/>
        <dbReference type="ChEBI" id="CHEBI:28563"/>
        <dbReference type="ChEBI" id="CHEBI:59087"/>
        <dbReference type="ChEBI" id="CHEBI:139493"/>
        <dbReference type="EC" id="3.2.1.113"/>
    </reaction>
</comment>
<keyword evidence="16" id="KW-1185">Reference proteome</keyword>
<dbReference type="OMA" id="AAFKHSW"/>
<keyword evidence="14" id="KW-0812">Transmembrane</keyword>
<feature type="active site" evidence="10">
    <location>
        <position position="454"/>
    </location>
</feature>
<dbReference type="InterPro" id="IPR036026">
    <property type="entry name" value="Seven-hairpin_glycosidases"/>
</dbReference>
<dbReference type="InterPro" id="IPR012341">
    <property type="entry name" value="6hp_glycosidase-like_sf"/>
</dbReference>
<evidence type="ECO:0000256" key="13">
    <source>
        <dbReference type="RuleBase" id="RU361193"/>
    </source>
</evidence>
<gene>
    <name evidence="15" type="ORF">BCR37DRAFT_379530</name>
</gene>
<evidence type="ECO:0000313" key="16">
    <source>
        <dbReference type="Proteomes" id="UP000193685"/>
    </source>
</evidence>
<dbReference type="PANTHER" id="PTHR11742">
    <property type="entry name" value="MANNOSYL-OLIGOSACCHARIDE ALPHA-1,2-MANNOSIDASE-RELATED"/>
    <property type="match status" value="1"/>
</dbReference>
<dbReference type="GO" id="GO:0036503">
    <property type="term" value="P:ERAD pathway"/>
    <property type="evidence" value="ECO:0007669"/>
    <property type="project" value="UniProtKB-ARBA"/>
</dbReference>
<dbReference type="STRING" id="56484.A0A1Y2FGY7"/>
<dbReference type="EMBL" id="MCFI01000009">
    <property type="protein sequence ID" value="ORY82536.1"/>
    <property type="molecule type" value="Genomic_DNA"/>
</dbReference>
<dbReference type="InterPro" id="IPR050749">
    <property type="entry name" value="Glycosyl_Hydrolase_47"/>
</dbReference>
<proteinExistence type="inferred from homology"/>
<dbReference type="PANTHER" id="PTHR11742:SF55">
    <property type="entry name" value="ENDOPLASMIC RETICULUM MANNOSYL-OLIGOSACCHARIDE 1,2-ALPHA-MANNOSIDASE"/>
    <property type="match status" value="1"/>
</dbReference>
<comment type="caution">
    <text evidence="15">The sequence shown here is derived from an EMBL/GenBank/DDBJ whole genome shotgun (WGS) entry which is preliminary data.</text>
</comment>
<evidence type="ECO:0000256" key="5">
    <source>
        <dbReference type="ARBA" id="ARBA00022801"/>
    </source>
</evidence>
<dbReference type="GeneID" id="63785880"/>
<sequence>MSFSMAGIPHTYRARRDSKPRSWYADKERPFYGGVPRRRKYTKRKIWFGLLFLAGLVLWYRGLLWPAPKEPIFVHVTDPVLLEKQNRVKAAFVESWQAYVDHGFGHDEYKPISKKHKDMVPGGMGWIIIDSLDTMLLMGLTEYVPQARKWIEQHSFDIDAEVNVFETTIRMLGGLLSAFHLTGDQLYLTQAIDLGDRLLGAYKTESGIPTASVNLKTGEPVRSHDDGGASSTAEVTTLQLEMKYLSFLSGNPEYGIASERVMERIRQNKVAAGLVPIFVQPASGHFQGLQIRLGSRGDSYYEYLAKQWLLSDDKVYKHAYEETVQSIKDILVGHSSSNGLTFIGELNEGVGGPVSPKMDHLVCFLPGTLALGATTGLPLAEAKRKDWFGKTQEEDMKLAEELTKSCYAMYNCTTTGLAPEIAYFIREGEDASTSSNCEDIRINDQDRHNLMRPETVESLFIMWRITRNEQYRDWAWRIFLSFEAYLHAGEGLGYTSANNVMANPPELRDNMESFWLAETLKYLYLIFAQAQDEGQVSLDKVILNTEAHLIPKFVPLAGSRGGDQADWVKTHSSEAGTSSFPVVTGTAGTSLDSDFEKLKDLHVLIKASQAEQRTLFEGGSAETAKQVGEAVAASLRESIHDMQSLRHHERADMSPL</sequence>
<dbReference type="GO" id="GO:0004571">
    <property type="term" value="F:mannosyl-oligosaccharide 1,2-alpha-mannosidase activity"/>
    <property type="evidence" value="ECO:0007669"/>
    <property type="project" value="UniProtKB-EC"/>
</dbReference>
<comment type="similarity">
    <text evidence="3 13">Belongs to the glycosyl hydrolase 47 family.</text>
</comment>
<keyword evidence="14" id="KW-1133">Transmembrane helix</keyword>
<dbReference type="Pfam" id="PF01532">
    <property type="entry name" value="Glyco_hydro_47"/>
    <property type="match status" value="1"/>
</dbReference>
<comment type="catalytic activity">
    <reaction evidence="8">
        <text>N(4)-(alpha-D-Man-(1-&gt;2)-alpha-D-Man-(1-&gt;2)-alpha-D-Man-(1-&gt;3)-[alpha-D-Man-(1-&gt;3)-[alpha-D-Man-(1-&gt;2)-alpha-D-Man-(1-&gt;6)]-alpha-D-Man-(1-&gt;6)]-beta-D-Man-(1-&gt;4)-beta-D-GlcNAc-(1-&gt;4)-beta-D-GlcNAc)-L-asparaginyl-[protein] (N-glucan mannose isomer 8A1,2,3B1,3) + 3 H2O = N(4)-(alpha-D-Man-(1-&gt;3)-[alpha-D-Man-(1-&gt;3)-[alpha-D-Man-(1-&gt;6)]-alpha-D-Man-(1-&gt;6)]-beta-D-Man-(1-&gt;4)-beta-D-GlcNAc-(1-&gt;4)-beta-D-GlcNAc)-L-asparaginyl-[protein] (N-glucan mannose isomer 5A1,2) + 3 beta-D-mannose</text>
        <dbReference type="Rhea" id="RHEA:56028"/>
        <dbReference type="Rhea" id="RHEA-COMP:14358"/>
        <dbReference type="Rhea" id="RHEA-COMP:14367"/>
        <dbReference type="ChEBI" id="CHEBI:15377"/>
        <dbReference type="ChEBI" id="CHEBI:28563"/>
        <dbReference type="ChEBI" id="CHEBI:59087"/>
        <dbReference type="ChEBI" id="CHEBI:60628"/>
        <dbReference type="EC" id="3.2.1.113"/>
    </reaction>
</comment>
<dbReference type="Proteomes" id="UP000193685">
    <property type="component" value="Unassembled WGS sequence"/>
</dbReference>
<dbReference type="AlphaFoldDB" id="A0A1Y2FGY7"/>
<dbReference type="GO" id="GO:0005509">
    <property type="term" value="F:calcium ion binding"/>
    <property type="evidence" value="ECO:0007669"/>
    <property type="project" value="InterPro"/>
</dbReference>
<keyword evidence="13" id="KW-0326">Glycosidase</keyword>
<evidence type="ECO:0000256" key="10">
    <source>
        <dbReference type="PIRSR" id="PIRSR601382-1"/>
    </source>
</evidence>
<comment type="pathway">
    <text evidence="2">Protein modification; protein glycosylation.</text>
</comment>
<dbReference type="EC" id="3.2.1.-" evidence="13"/>
<evidence type="ECO:0000256" key="3">
    <source>
        <dbReference type="ARBA" id="ARBA00007658"/>
    </source>
</evidence>
<feature type="transmembrane region" description="Helical" evidence="14">
    <location>
        <begin position="46"/>
        <end position="65"/>
    </location>
</feature>
<feature type="active site" description="Proton donor" evidence="10">
    <location>
        <position position="420"/>
    </location>
</feature>
<dbReference type="InterPro" id="IPR001382">
    <property type="entry name" value="Glyco_hydro_47"/>
</dbReference>
<evidence type="ECO:0000256" key="14">
    <source>
        <dbReference type="SAM" id="Phobius"/>
    </source>
</evidence>
<evidence type="ECO:0000256" key="1">
    <source>
        <dbReference type="ARBA" id="ARBA00001913"/>
    </source>
</evidence>
<reference evidence="15 16" key="1">
    <citation type="submission" date="2016-07" db="EMBL/GenBank/DDBJ databases">
        <title>Pervasive Adenine N6-methylation of Active Genes in Fungi.</title>
        <authorList>
            <consortium name="DOE Joint Genome Institute"/>
            <person name="Mondo S.J."/>
            <person name="Dannebaum R.O."/>
            <person name="Kuo R.C."/>
            <person name="Labutti K."/>
            <person name="Haridas S."/>
            <person name="Kuo A."/>
            <person name="Salamov A."/>
            <person name="Ahrendt S.R."/>
            <person name="Lipzen A."/>
            <person name="Sullivan W."/>
            <person name="Andreopoulos W.B."/>
            <person name="Clum A."/>
            <person name="Lindquist E."/>
            <person name="Daum C."/>
            <person name="Ramamoorthy G.K."/>
            <person name="Gryganskyi A."/>
            <person name="Culley D."/>
            <person name="Magnuson J.K."/>
            <person name="James T.Y."/>
            <person name="O'Malley M.A."/>
            <person name="Stajich J.E."/>
            <person name="Spatafora J.W."/>
            <person name="Visel A."/>
            <person name="Grigoriev I.V."/>
        </authorList>
    </citation>
    <scope>NUCLEOTIDE SEQUENCE [LARGE SCALE GENOMIC DNA]</scope>
    <source>
        <strain evidence="15 16">12-1054</strain>
    </source>
</reference>
<evidence type="ECO:0000256" key="2">
    <source>
        <dbReference type="ARBA" id="ARBA00004922"/>
    </source>
</evidence>
<name>A0A1Y2FGY7_PROLT</name>
<feature type="active site" evidence="10">
    <location>
        <position position="298"/>
    </location>
</feature>
<evidence type="ECO:0000256" key="9">
    <source>
        <dbReference type="ARBA" id="ARBA00048605"/>
    </source>
</evidence>
<protein>
    <recommendedName>
        <fullName evidence="13">alpha-1,2-Mannosidase</fullName>
        <ecNumber evidence="13">3.2.1.-</ecNumber>
    </recommendedName>
</protein>
<evidence type="ECO:0000256" key="4">
    <source>
        <dbReference type="ARBA" id="ARBA00022723"/>
    </source>
</evidence>
<feature type="active site" description="Proton donor" evidence="10">
    <location>
        <position position="166"/>
    </location>
</feature>
<evidence type="ECO:0000256" key="7">
    <source>
        <dbReference type="ARBA" id="ARBA00023157"/>
    </source>
</evidence>
<feature type="binding site" evidence="11">
    <location>
        <position position="545"/>
    </location>
    <ligand>
        <name>Ca(2+)</name>
        <dbReference type="ChEBI" id="CHEBI:29108"/>
    </ligand>
</feature>
<dbReference type="GO" id="GO:0005783">
    <property type="term" value="C:endoplasmic reticulum"/>
    <property type="evidence" value="ECO:0007669"/>
    <property type="project" value="TreeGrafter"/>
</dbReference>
<dbReference type="GO" id="GO:0016020">
    <property type="term" value="C:membrane"/>
    <property type="evidence" value="ECO:0007669"/>
    <property type="project" value="InterPro"/>
</dbReference>
<keyword evidence="7 12" id="KW-1015">Disulfide bond</keyword>
<keyword evidence="14" id="KW-0472">Membrane</keyword>
<organism evidence="15 16">
    <name type="scientific">Protomyces lactucae-debilis</name>
    <dbReference type="NCBI Taxonomy" id="2754530"/>
    <lineage>
        <taxon>Eukaryota</taxon>
        <taxon>Fungi</taxon>
        <taxon>Dikarya</taxon>
        <taxon>Ascomycota</taxon>
        <taxon>Taphrinomycotina</taxon>
        <taxon>Taphrinomycetes</taxon>
        <taxon>Taphrinales</taxon>
        <taxon>Protomycetaceae</taxon>
        <taxon>Protomyces</taxon>
    </lineage>
</organism>
<dbReference type="RefSeq" id="XP_040725407.1">
    <property type="nucleotide sequence ID" value="XM_040869281.1"/>
</dbReference>
<keyword evidence="6 11" id="KW-0106">Calcium</keyword>
<dbReference type="PRINTS" id="PR00747">
    <property type="entry name" value="GLYHDRLASE47"/>
</dbReference>
<feature type="disulfide bond" evidence="12">
    <location>
        <begin position="363"/>
        <end position="406"/>
    </location>
</feature>
<dbReference type="OrthoDB" id="8118055at2759"/>
<evidence type="ECO:0000256" key="8">
    <source>
        <dbReference type="ARBA" id="ARBA00047669"/>
    </source>
</evidence>
<evidence type="ECO:0000256" key="6">
    <source>
        <dbReference type="ARBA" id="ARBA00022837"/>
    </source>
</evidence>
<dbReference type="Gene3D" id="1.50.10.10">
    <property type="match status" value="1"/>
</dbReference>
<dbReference type="GO" id="GO:0005975">
    <property type="term" value="P:carbohydrate metabolic process"/>
    <property type="evidence" value="ECO:0007669"/>
    <property type="project" value="InterPro"/>
</dbReference>